<gene>
    <name evidence="1" type="ordered locus">OCU_28960</name>
</gene>
<dbReference type="HOGENOM" id="CLU_2826503_0_0_11"/>
<dbReference type="EMBL" id="CP003322">
    <property type="protein sequence ID" value="AFC44115.1"/>
    <property type="molecule type" value="Genomic_DNA"/>
</dbReference>
<accession>H8IPP2</accession>
<organism evidence="1 2">
    <name type="scientific">Mycobacterium intracellulare (strain ATCC 13950 / DSM 43223 / JCM 6384 / NCTC 13025 / 3600)</name>
    <dbReference type="NCBI Taxonomy" id="487521"/>
    <lineage>
        <taxon>Bacteria</taxon>
        <taxon>Bacillati</taxon>
        <taxon>Actinomycetota</taxon>
        <taxon>Actinomycetes</taxon>
        <taxon>Mycobacteriales</taxon>
        <taxon>Mycobacteriaceae</taxon>
        <taxon>Mycobacterium</taxon>
        <taxon>Mycobacterium avium complex (MAC)</taxon>
    </lineage>
</organism>
<dbReference type="RefSeq" id="WP_014380293.1">
    <property type="nucleotide sequence ID" value="NC_016946.1"/>
</dbReference>
<name>H8IPP2_MYCIA</name>
<proteinExistence type="predicted"/>
<protein>
    <submittedName>
        <fullName evidence="1">Uncharacterized protein</fullName>
    </submittedName>
</protein>
<sequence length="66" mass="7075">MRAAGDAITAGAPVDGAVVKRRIDELRQGDDERLADAAARVQPLHVLKIVQSWSGGLAKTRRAGRR</sequence>
<evidence type="ECO:0000313" key="2">
    <source>
        <dbReference type="Proteomes" id="UP000008004"/>
    </source>
</evidence>
<evidence type="ECO:0000313" key="1">
    <source>
        <dbReference type="EMBL" id="AFC44115.1"/>
    </source>
</evidence>
<reference evidence="1 2" key="1">
    <citation type="journal article" date="2012" name="J. Bacteriol.">
        <title>Complete genome sequence of Mycobacterium intracellulare strain ATCC 13950T.</title>
        <authorList>
            <person name="Kim B.J."/>
            <person name="Choi B.S."/>
            <person name="Lim J.S."/>
            <person name="Choi I.Y."/>
            <person name="Lee J.H."/>
            <person name="Chun J."/>
            <person name="Kook Y.H."/>
            <person name="Kim B.J."/>
        </authorList>
    </citation>
    <scope>NUCLEOTIDE SEQUENCE [LARGE SCALE GENOMIC DNA]</scope>
    <source>
        <strain evidence="2">ATCC 13950 / DSM 43223 / JCM 6384 / NCTC 13025 / 3600</strain>
    </source>
</reference>
<dbReference type="KEGG" id="mia:OCU_28960"/>
<dbReference type="PATRIC" id="fig|487521.10.peg.2910"/>
<dbReference type="Proteomes" id="UP000008004">
    <property type="component" value="Chromosome"/>
</dbReference>
<dbReference type="AlphaFoldDB" id="H8IPP2"/>